<dbReference type="OrthoDB" id="5177790at2"/>
<dbReference type="RefSeq" id="WP_138639169.1">
    <property type="nucleotide sequence ID" value="NZ_JASWDG010000064.1"/>
</dbReference>
<evidence type="ECO:0000313" key="2">
    <source>
        <dbReference type="EMBL" id="TMR33935.1"/>
    </source>
</evidence>
<sequence>MTDHQKNLPARFYTDDTQSIAFMLQKFGEVLSHLREGETLQDYTSRKDEVIVSTVQSILELTRDFDAFDIIDLMRQRETPLYLPHYRESSTDKRAAAIELVAVLMSARGYREPDTKSTSYPNEIIEKLHAYCSQLLDLSVFARLHEAERHPEEPLADLAATYAGHELNVRVKQYVDIQEETNSELFSSRRGDAQVLETIGFTYEEFTRVRDSVSELYEEKFHDALAKLGQSVQNWVPGEPPSDVDLRRGSEATFSIFATPGKRASFTTEDVVAHTGLELSKVNIILNTFSTHFEAKDATESVASFLDGDGPYNRAALLVDNEGNYITIGLPLGTDCFRQVVEARLKGTKAWNRYDSRRMRASEQLSVKYLSRLLGVPVAHVALKYLRPREGVPITALNHEATNLQSISDQTEADALFLIEDVAICVEVKARSVSEQARRGQIRRLSTDLKRTIGEAHEQACRLETLIAENQGLWLENREWLDLEQVREIRSIAVCLDDMGPLGTGLDELVRAGIIKRETFPWIVSLHDLAVISRVLDRPAEFLLYLRRRTNSHISLLFRAVDELDLFMLFMGGKLYAEPDPQLVYERFPQSGKPTPQAEKQFRKQSTLTRVSTLTDRLDHWMYGKQGVFHEAPSKPTFVPLEGIAEIVDYLANGHKSGWLRFSADLLNLSTESQRRTLRNLKKITDATKRDQSSHSTVQCYPDDEGFPTLFAATLPPGGEIGHALRSLEMYITAKKHQLGSDRSLGILLSEGNIIASRYMNTRVTEDAQLDRLVAAMGLQSPEVMRRPVPPPKKSKRKPTKKSKRKPSSKNRRKRR</sequence>
<evidence type="ECO:0008006" key="4">
    <source>
        <dbReference type="Google" id="ProtNLM"/>
    </source>
</evidence>
<comment type="caution">
    <text evidence="2">The sequence shown here is derived from an EMBL/GenBank/DDBJ whole genome shotgun (WGS) entry which is preliminary data.</text>
</comment>
<name>A0A5S4GLV2_9ACTN</name>
<feature type="compositionally biased region" description="Basic residues" evidence="1">
    <location>
        <begin position="793"/>
        <end position="816"/>
    </location>
</feature>
<feature type="region of interest" description="Disordered" evidence="1">
    <location>
        <begin position="779"/>
        <end position="816"/>
    </location>
</feature>
<evidence type="ECO:0000256" key="1">
    <source>
        <dbReference type="SAM" id="MobiDB-lite"/>
    </source>
</evidence>
<evidence type="ECO:0000313" key="3">
    <source>
        <dbReference type="Proteomes" id="UP000305238"/>
    </source>
</evidence>
<accession>A0A5S4GLV2</accession>
<dbReference type="AlphaFoldDB" id="A0A5S4GLV2"/>
<organism evidence="2 3">
    <name type="scientific">Actinomadura geliboluensis</name>
    <dbReference type="NCBI Taxonomy" id="882440"/>
    <lineage>
        <taxon>Bacteria</taxon>
        <taxon>Bacillati</taxon>
        <taxon>Actinomycetota</taxon>
        <taxon>Actinomycetes</taxon>
        <taxon>Streptosporangiales</taxon>
        <taxon>Thermomonosporaceae</taxon>
        <taxon>Actinomadura</taxon>
    </lineage>
</organism>
<reference evidence="2 3" key="1">
    <citation type="submission" date="2019-05" db="EMBL/GenBank/DDBJ databases">
        <title>Draft genome sequence of Actinomadura geliboluensis A8036.</title>
        <authorList>
            <person name="Saricaoglu S."/>
            <person name="Isik K."/>
        </authorList>
    </citation>
    <scope>NUCLEOTIDE SEQUENCE [LARGE SCALE GENOMIC DNA]</scope>
    <source>
        <strain evidence="2 3">A8036</strain>
    </source>
</reference>
<dbReference type="Proteomes" id="UP000305238">
    <property type="component" value="Unassembled WGS sequence"/>
</dbReference>
<dbReference type="EMBL" id="VCKZ01000218">
    <property type="protein sequence ID" value="TMR33935.1"/>
    <property type="molecule type" value="Genomic_DNA"/>
</dbReference>
<proteinExistence type="predicted"/>
<gene>
    <name evidence="2" type="ORF">ETD96_26310</name>
</gene>
<protein>
    <recommendedName>
        <fullName evidence="4">Preprotein translocase subunit SecA</fullName>
    </recommendedName>
</protein>
<keyword evidence="3" id="KW-1185">Reference proteome</keyword>